<evidence type="ECO:0000313" key="3">
    <source>
        <dbReference type="Proteomes" id="UP000320386"/>
    </source>
</evidence>
<dbReference type="Proteomes" id="UP000320386">
    <property type="component" value="Chromosome"/>
</dbReference>
<organism evidence="2 3">
    <name type="scientific">Mucisphaera calidilacus</name>
    <dbReference type="NCBI Taxonomy" id="2527982"/>
    <lineage>
        <taxon>Bacteria</taxon>
        <taxon>Pseudomonadati</taxon>
        <taxon>Planctomycetota</taxon>
        <taxon>Phycisphaerae</taxon>
        <taxon>Phycisphaerales</taxon>
        <taxon>Phycisphaeraceae</taxon>
        <taxon>Mucisphaera</taxon>
    </lineage>
</organism>
<dbReference type="AlphaFoldDB" id="A0A518BYS4"/>
<keyword evidence="1" id="KW-0472">Membrane</keyword>
<sequence>MTTPPQPPDDDTGRRSSAAGKLAVLGTLALFIIVPAVTITSFQLMQANWSPTDQLLRDLKPEGNQPAFLKKLETWTQTATPVRPTTLRRGPVSSARTDQIFKKLPFDITPEEEALVRATARIAQTPYLEDRQPDDDDRQALRNLIDQQGEHFYPRFILAMWEQTPDAATQAQAALDNNTPPDAEFLNHYESAYNHAPAIILDTTRRPAAMSHPPQINVPPIAFVFDRVRDDIPDTTLILWFPRAPRFSLFPVAYPVYKSIFRVRDAAIPVDQADVIDPEHPPQWLVFPGDIGALDRND</sequence>
<accession>A0A518BYS4</accession>
<name>A0A518BYS4_9BACT</name>
<evidence type="ECO:0000313" key="2">
    <source>
        <dbReference type="EMBL" id="QDU72104.1"/>
    </source>
</evidence>
<dbReference type="KEGG" id="mcad:Pan265_19660"/>
<dbReference type="RefSeq" id="WP_145446284.1">
    <property type="nucleotide sequence ID" value="NZ_CP036280.1"/>
</dbReference>
<protein>
    <submittedName>
        <fullName evidence="2">Uncharacterized protein</fullName>
    </submittedName>
</protein>
<dbReference type="EMBL" id="CP036280">
    <property type="protein sequence ID" value="QDU72104.1"/>
    <property type="molecule type" value="Genomic_DNA"/>
</dbReference>
<keyword evidence="3" id="KW-1185">Reference proteome</keyword>
<keyword evidence="1" id="KW-1133">Transmembrane helix</keyword>
<evidence type="ECO:0000256" key="1">
    <source>
        <dbReference type="SAM" id="Phobius"/>
    </source>
</evidence>
<feature type="transmembrane region" description="Helical" evidence="1">
    <location>
        <begin position="22"/>
        <end position="45"/>
    </location>
</feature>
<proteinExistence type="predicted"/>
<reference evidence="2 3" key="1">
    <citation type="submission" date="2019-02" db="EMBL/GenBank/DDBJ databases">
        <title>Deep-cultivation of Planctomycetes and their phenomic and genomic characterization uncovers novel biology.</title>
        <authorList>
            <person name="Wiegand S."/>
            <person name="Jogler M."/>
            <person name="Boedeker C."/>
            <person name="Pinto D."/>
            <person name="Vollmers J."/>
            <person name="Rivas-Marin E."/>
            <person name="Kohn T."/>
            <person name="Peeters S.H."/>
            <person name="Heuer A."/>
            <person name="Rast P."/>
            <person name="Oberbeckmann S."/>
            <person name="Bunk B."/>
            <person name="Jeske O."/>
            <person name="Meyerdierks A."/>
            <person name="Storesund J.E."/>
            <person name="Kallscheuer N."/>
            <person name="Luecker S."/>
            <person name="Lage O.M."/>
            <person name="Pohl T."/>
            <person name="Merkel B.J."/>
            <person name="Hornburger P."/>
            <person name="Mueller R.-W."/>
            <person name="Bruemmer F."/>
            <person name="Labrenz M."/>
            <person name="Spormann A.M."/>
            <person name="Op den Camp H."/>
            <person name="Overmann J."/>
            <person name="Amann R."/>
            <person name="Jetten M.S.M."/>
            <person name="Mascher T."/>
            <person name="Medema M.H."/>
            <person name="Devos D.P."/>
            <person name="Kaster A.-K."/>
            <person name="Ovreas L."/>
            <person name="Rohde M."/>
            <person name="Galperin M.Y."/>
            <person name="Jogler C."/>
        </authorList>
    </citation>
    <scope>NUCLEOTIDE SEQUENCE [LARGE SCALE GENOMIC DNA]</scope>
    <source>
        <strain evidence="2 3">Pan265</strain>
    </source>
</reference>
<gene>
    <name evidence="2" type="ORF">Pan265_19660</name>
</gene>
<keyword evidence="1" id="KW-0812">Transmembrane</keyword>